<sequence length="221" mass="25361">MRRQTQNSGVFMNANANSFASIKDKDPISGILEYYGVLVDIVELRYSNDIKFVMFKCDWVDSVTGMKQDEHNFTLVNFDHILYKQNKKNDEPFILASQAQQAWYVRDALEPEWNIVVKMTPRDLFIIDLEINICEDIQDEHSTWQHVNNNNSEDSNVSWARESVDGVILDAQTTKSKTHVAEVDDGFFSDEDNLGIGNTIDDTSDDDDFFDKVQQGDKADD</sequence>
<feature type="domain" description="DUF4216" evidence="2">
    <location>
        <begin position="42"/>
        <end position="116"/>
    </location>
</feature>
<evidence type="ECO:0000313" key="4">
    <source>
        <dbReference type="RefSeq" id="XP_071904478.1"/>
    </source>
</evidence>
<proteinExistence type="predicted"/>
<feature type="compositionally biased region" description="Basic and acidic residues" evidence="1">
    <location>
        <begin position="210"/>
        <end position="221"/>
    </location>
</feature>
<evidence type="ECO:0000259" key="2">
    <source>
        <dbReference type="Pfam" id="PF13952"/>
    </source>
</evidence>
<dbReference type="RefSeq" id="XP_071904478.1">
    <property type="nucleotide sequence ID" value="XM_072048377.1"/>
</dbReference>
<name>A0ABM4UB30_COFAR</name>
<accession>A0ABM4UB30</accession>
<feature type="region of interest" description="Disordered" evidence="1">
    <location>
        <begin position="197"/>
        <end position="221"/>
    </location>
</feature>
<dbReference type="GeneID" id="140006461"/>
<protein>
    <recommendedName>
        <fullName evidence="2">DUF4216 domain-containing protein</fullName>
    </recommendedName>
</protein>
<dbReference type="PANTHER" id="PTHR48258:SF15">
    <property type="entry name" value="OS02G0543900 PROTEIN"/>
    <property type="match status" value="1"/>
</dbReference>
<reference evidence="4" key="1">
    <citation type="submission" date="2025-08" db="UniProtKB">
        <authorList>
            <consortium name="RefSeq"/>
        </authorList>
    </citation>
    <scope>IDENTIFICATION</scope>
    <source>
        <tissue evidence="4">Leaves</tissue>
    </source>
</reference>
<dbReference type="Pfam" id="PF13952">
    <property type="entry name" value="DUF4216"/>
    <property type="match status" value="1"/>
</dbReference>
<dbReference type="PANTHER" id="PTHR48258">
    <property type="entry name" value="DUF4218 DOMAIN-CONTAINING PROTEIN-RELATED"/>
    <property type="match status" value="1"/>
</dbReference>
<dbReference type="Proteomes" id="UP001652660">
    <property type="component" value="Chromosome 5e"/>
</dbReference>
<gene>
    <name evidence="4" type="primary">LOC140006461</name>
</gene>
<organism evidence="3 4">
    <name type="scientific">Coffea arabica</name>
    <name type="common">Arabian coffee</name>
    <dbReference type="NCBI Taxonomy" id="13443"/>
    <lineage>
        <taxon>Eukaryota</taxon>
        <taxon>Viridiplantae</taxon>
        <taxon>Streptophyta</taxon>
        <taxon>Embryophyta</taxon>
        <taxon>Tracheophyta</taxon>
        <taxon>Spermatophyta</taxon>
        <taxon>Magnoliopsida</taxon>
        <taxon>eudicotyledons</taxon>
        <taxon>Gunneridae</taxon>
        <taxon>Pentapetalae</taxon>
        <taxon>asterids</taxon>
        <taxon>lamiids</taxon>
        <taxon>Gentianales</taxon>
        <taxon>Rubiaceae</taxon>
        <taxon>Ixoroideae</taxon>
        <taxon>Gardenieae complex</taxon>
        <taxon>Bertiereae - Coffeeae clade</taxon>
        <taxon>Coffeeae</taxon>
        <taxon>Coffea</taxon>
    </lineage>
</organism>
<dbReference type="InterPro" id="IPR025312">
    <property type="entry name" value="DUF4216"/>
</dbReference>
<evidence type="ECO:0000313" key="3">
    <source>
        <dbReference type="Proteomes" id="UP001652660"/>
    </source>
</evidence>
<keyword evidence="3" id="KW-1185">Reference proteome</keyword>
<evidence type="ECO:0000256" key="1">
    <source>
        <dbReference type="SAM" id="MobiDB-lite"/>
    </source>
</evidence>